<dbReference type="PANTHER" id="PTHR12439:SF42">
    <property type="entry name" value="ENDORIBONUCLEASE-RELATED"/>
    <property type="match status" value="1"/>
</dbReference>
<dbReference type="Proteomes" id="UP001176961">
    <property type="component" value="Unassembled WGS sequence"/>
</dbReference>
<keyword evidence="4 11" id="KW-0540">Nuclease</keyword>
<keyword evidence="11" id="KW-0732">Signal</keyword>
<dbReference type="AlphaFoldDB" id="A0AA36ME93"/>
<evidence type="ECO:0000256" key="4">
    <source>
        <dbReference type="ARBA" id="ARBA00022722"/>
    </source>
</evidence>
<evidence type="ECO:0000256" key="5">
    <source>
        <dbReference type="ARBA" id="ARBA00022723"/>
    </source>
</evidence>
<dbReference type="Pfam" id="PF09412">
    <property type="entry name" value="XendoU"/>
    <property type="match status" value="1"/>
</dbReference>
<dbReference type="EMBL" id="CATQJL010000326">
    <property type="protein sequence ID" value="CAJ0610024.1"/>
    <property type="molecule type" value="Genomic_DNA"/>
</dbReference>
<dbReference type="PANTHER" id="PTHR12439">
    <property type="entry name" value="PLACENTAL PROTEIN 11-RELATED"/>
    <property type="match status" value="1"/>
</dbReference>
<keyword evidence="6 11" id="KW-0255">Endonuclease</keyword>
<accession>A0AA36ME93</accession>
<evidence type="ECO:0000256" key="1">
    <source>
        <dbReference type="ARBA" id="ARBA00001936"/>
    </source>
</evidence>
<evidence type="ECO:0000256" key="7">
    <source>
        <dbReference type="ARBA" id="ARBA00022801"/>
    </source>
</evidence>
<evidence type="ECO:0000256" key="9">
    <source>
        <dbReference type="ARBA" id="ARBA00023211"/>
    </source>
</evidence>
<feature type="chain" id="PRO_5041487682" description="EndoU domain-containing protein" evidence="11">
    <location>
        <begin position="17"/>
        <end position="309"/>
    </location>
</feature>
<keyword evidence="14" id="KW-1185">Reference proteome</keyword>
<dbReference type="InterPro" id="IPR018998">
    <property type="entry name" value="EndoU_C"/>
</dbReference>
<evidence type="ECO:0000256" key="3">
    <source>
        <dbReference type="ARBA" id="ARBA00011245"/>
    </source>
</evidence>
<keyword evidence="10" id="KW-0456">Lyase</keyword>
<dbReference type="InterPro" id="IPR039787">
    <property type="entry name" value="ENDOU"/>
</dbReference>
<protein>
    <recommendedName>
        <fullName evidence="12">EndoU domain-containing protein</fullName>
    </recommendedName>
</protein>
<dbReference type="GO" id="GO:0016829">
    <property type="term" value="F:lyase activity"/>
    <property type="evidence" value="ECO:0007669"/>
    <property type="project" value="UniProtKB-KW"/>
</dbReference>
<dbReference type="InterPro" id="IPR037227">
    <property type="entry name" value="EndoU-like"/>
</dbReference>
<evidence type="ECO:0000256" key="2">
    <source>
        <dbReference type="ARBA" id="ARBA00010168"/>
    </source>
</evidence>
<dbReference type="GO" id="GO:0016787">
    <property type="term" value="F:hydrolase activity"/>
    <property type="evidence" value="ECO:0007669"/>
    <property type="project" value="UniProtKB-KW"/>
</dbReference>
<sequence length="309" mass="35107">MGKAVLLLFLVVQCYALSEQGFIGRAANHFLGLFNRFFQRGQNAGGNIQPLVDKMLEADIYKAGPKDYKINYGNPVSGTTDQSTNDLFYDVNESIFQQPVYDVLVKLVKNGVFYNDVCEQEKPMTGIRKAHVQLLLDTWTDTKVFRLAYDYMHAKNEPHSTSFEKLKEFLFNFWFGTYSRCRGTMGSSGFEHVFTGEWKQGTVGGHHNWVTYYLAQKAGKINYYGYYTKRGITTGTFQYKWQSYMKEKGGMLFGTSPAFDFSLFTVCTLLHRGANTCKFSINGIPLAVTSYTQRCDNGKLCLATAYPTN</sequence>
<name>A0AA36ME93_CYLNA</name>
<comment type="caution">
    <text evidence="13">The sequence shown here is derived from an EMBL/GenBank/DDBJ whole genome shotgun (WGS) entry which is preliminary data.</text>
</comment>
<evidence type="ECO:0000256" key="10">
    <source>
        <dbReference type="ARBA" id="ARBA00023239"/>
    </source>
</evidence>
<evidence type="ECO:0000256" key="6">
    <source>
        <dbReference type="ARBA" id="ARBA00022759"/>
    </source>
</evidence>
<dbReference type="SUPFAM" id="SSF142877">
    <property type="entry name" value="EndoU-like"/>
    <property type="match status" value="1"/>
</dbReference>
<dbReference type="PROSITE" id="PS51959">
    <property type="entry name" value="ENDOU"/>
    <property type="match status" value="1"/>
</dbReference>
<evidence type="ECO:0000313" key="13">
    <source>
        <dbReference type="EMBL" id="CAJ0610024.1"/>
    </source>
</evidence>
<gene>
    <name evidence="13" type="ORF">CYNAS_LOCUS22007</name>
</gene>
<organism evidence="13 14">
    <name type="scientific">Cylicocyclus nassatus</name>
    <name type="common">Nematode worm</name>
    <dbReference type="NCBI Taxonomy" id="53992"/>
    <lineage>
        <taxon>Eukaryota</taxon>
        <taxon>Metazoa</taxon>
        <taxon>Ecdysozoa</taxon>
        <taxon>Nematoda</taxon>
        <taxon>Chromadorea</taxon>
        <taxon>Rhabditida</taxon>
        <taxon>Rhabditina</taxon>
        <taxon>Rhabditomorpha</taxon>
        <taxon>Strongyloidea</taxon>
        <taxon>Strongylidae</taxon>
        <taxon>Cylicocyclus</taxon>
    </lineage>
</organism>
<comment type="subunit">
    <text evidence="3 11">Monomer.</text>
</comment>
<keyword evidence="5 11" id="KW-0479">Metal-binding</keyword>
<evidence type="ECO:0000256" key="8">
    <source>
        <dbReference type="ARBA" id="ARBA00022884"/>
    </source>
</evidence>
<comment type="cofactor">
    <cofactor evidence="1 11">
        <name>Mn(2+)</name>
        <dbReference type="ChEBI" id="CHEBI:29035"/>
    </cofactor>
</comment>
<evidence type="ECO:0000256" key="11">
    <source>
        <dbReference type="RuleBase" id="RU367085"/>
    </source>
</evidence>
<keyword evidence="8 11" id="KW-0694">RNA-binding</keyword>
<evidence type="ECO:0000313" key="14">
    <source>
        <dbReference type="Proteomes" id="UP001176961"/>
    </source>
</evidence>
<proteinExistence type="inferred from homology"/>
<dbReference type="GO" id="GO:0003723">
    <property type="term" value="F:RNA binding"/>
    <property type="evidence" value="ECO:0007669"/>
    <property type="project" value="UniProtKB-UniRule"/>
</dbReference>
<comment type="similarity">
    <text evidence="2 11">Belongs to the ENDOU family.</text>
</comment>
<feature type="signal peptide" evidence="11">
    <location>
        <begin position="1"/>
        <end position="16"/>
    </location>
</feature>
<dbReference type="CDD" id="cd21159">
    <property type="entry name" value="XendoU"/>
    <property type="match status" value="1"/>
</dbReference>
<dbReference type="GO" id="GO:0046872">
    <property type="term" value="F:metal ion binding"/>
    <property type="evidence" value="ECO:0007669"/>
    <property type="project" value="UniProtKB-UniRule"/>
</dbReference>
<keyword evidence="9 11" id="KW-0464">Manganese</keyword>
<keyword evidence="7 11" id="KW-0378">Hydrolase</keyword>
<feature type="domain" description="EndoU" evidence="12">
    <location>
        <begin position="44"/>
        <end position="309"/>
    </location>
</feature>
<dbReference type="GO" id="GO:0004521">
    <property type="term" value="F:RNA endonuclease activity"/>
    <property type="evidence" value="ECO:0007669"/>
    <property type="project" value="UniProtKB-UniRule"/>
</dbReference>
<reference evidence="13" key="1">
    <citation type="submission" date="2023-07" db="EMBL/GenBank/DDBJ databases">
        <authorList>
            <consortium name="CYATHOMIX"/>
        </authorList>
    </citation>
    <scope>NUCLEOTIDE SEQUENCE</scope>
    <source>
        <strain evidence="13">N/A</strain>
    </source>
</reference>
<evidence type="ECO:0000259" key="12">
    <source>
        <dbReference type="PROSITE" id="PS51959"/>
    </source>
</evidence>